<dbReference type="InterPro" id="IPR036737">
    <property type="entry name" value="OmpA-like_sf"/>
</dbReference>
<feature type="domain" description="OmpA-like" evidence="8">
    <location>
        <begin position="108"/>
        <end position="229"/>
    </location>
</feature>
<dbReference type="InterPro" id="IPR025713">
    <property type="entry name" value="MotB-like_N_dom"/>
</dbReference>
<dbReference type="CDD" id="cd07185">
    <property type="entry name" value="OmpA_C-like"/>
    <property type="match status" value="1"/>
</dbReference>
<sequence length="234" mass="26208">MKIGEPVMRRKRIEDNDSPDRWVVSYADFITLLFALFTTLYAISVVDTQKLGKFVNSLNAAMGTETSSQSSTVIPELGKPSQISERIESELRGVVGSFSRDLNVRRDERGVIVSLGDSSLFASGSVEIKESSLKVMAELSLILKGIPNKVLIEGHTDNLPVRSSRYRSNWEISTLRAVSVLRLFIEKFGLPPERFIVAGYGEYKPLRENTTPEGRAKNRRVDIVILTDREAKML</sequence>
<dbReference type="SUPFAM" id="SSF103088">
    <property type="entry name" value="OmpA-like"/>
    <property type="match status" value="1"/>
</dbReference>
<keyword evidence="4 7" id="KW-0812">Transmembrane</keyword>
<protein>
    <submittedName>
        <fullName evidence="9">Flagellar motor rotation protein MotB</fullName>
    </submittedName>
</protein>
<evidence type="ECO:0000256" key="1">
    <source>
        <dbReference type="ARBA" id="ARBA00004162"/>
    </source>
</evidence>
<evidence type="ECO:0000259" key="8">
    <source>
        <dbReference type="PROSITE" id="PS51123"/>
    </source>
</evidence>
<comment type="similarity">
    <text evidence="2">Belongs to the MotB family.</text>
</comment>
<dbReference type="PANTHER" id="PTHR30329">
    <property type="entry name" value="STATOR ELEMENT OF FLAGELLAR MOTOR COMPLEX"/>
    <property type="match status" value="1"/>
</dbReference>
<organism evidence="9">
    <name type="scientific">hydrothermal vent metagenome</name>
    <dbReference type="NCBI Taxonomy" id="652676"/>
    <lineage>
        <taxon>unclassified sequences</taxon>
        <taxon>metagenomes</taxon>
        <taxon>ecological metagenomes</taxon>
    </lineage>
</organism>
<dbReference type="InterPro" id="IPR050330">
    <property type="entry name" value="Bact_OuterMem_StrucFunc"/>
</dbReference>
<keyword evidence="9" id="KW-0966">Cell projection</keyword>
<dbReference type="Pfam" id="PF00691">
    <property type="entry name" value="OmpA"/>
    <property type="match status" value="1"/>
</dbReference>
<dbReference type="Gene3D" id="3.30.1330.60">
    <property type="entry name" value="OmpA-like domain"/>
    <property type="match status" value="1"/>
</dbReference>
<reference evidence="9" key="1">
    <citation type="submission" date="2018-06" db="EMBL/GenBank/DDBJ databases">
        <authorList>
            <person name="Zhirakovskaya E."/>
        </authorList>
    </citation>
    <scope>NUCLEOTIDE SEQUENCE</scope>
</reference>
<dbReference type="GO" id="GO:0005886">
    <property type="term" value="C:plasma membrane"/>
    <property type="evidence" value="ECO:0007669"/>
    <property type="project" value="UniProtKB-SubCell"/>
</dbReference>
<dbReference type="PROSITE" id="PS51123">
    <property type="entry name" value="OMPA_2"/>
    <property type="match status" value="1"/>
</dbReference>
<dbReference type="PANTHER" id="PTHR30329:SF21">
    <property type="entry name" value="LIPOPROTEIN YIAD-RELATED"/>
    <property type="match status" value="1"/>
</dbReference>
<evidence type="ECO:0000256" key="4">
    <source>
        <dbReference type="ARBA" id="ARBA00022692"/>
    </source>
</evidence>
<evidence type="ECO:0000256" key="2">
    <source>
        <dbReference type="ARBA" id="ARBA00008914"/>
    </source>
</evidence>
<dbReference type="EMBL" id="UOGI01000066">
    <property type="protein sequence ID" value="VAX29929.1"/>
    <property type="molecule type" value="Genomic_DNA"/>
</dbReference>
<dbReference type="AlphaFoldDB" id="A0A3B1CI83"/>
<proteinExistence type="inferred from homology"/>
<comment type="subcellular location">
    <subcellularLocation>
        <location evidence="1">Cell membrane</location>
        <topology evidence="1">Single-pass membrane protein</topology>
    </subcellularLocation>
</comment>
<evidence type="ECO:0000256" key="6">
    <source>
        <dbReference type="ARBA" id="ARBA00023136"/>
    </source>
</evidence>
<feature type="transmembrane region" description="Helical" evidence="7">
    <location>
        <begin position="21"/>
        <end position="43"/>
    </location>
</feature>
<keyword evidence="9" id="KW-0282">Flagellum</keyword>
<keyword evidence="3" id="KW-1003">Cell membrane</keyword>
<evidence type="ECO:0000313" key="9">
    <source>
        <dbReference type="EMBL" id="VAX29929.1"/>
    </source>
</evidence>
<dbReference type="Pfam" id="PF13677">
    <property type="entry name" value="MotB_plug"/>
    <property type="match status" value="1"/>
</dbReference>
<name>A0A3B1CI83_9ZZZZ</name>
<evidence type="ECO:0000256" key="3">
    <source>
        <dbReference type="ARBA" id="ARBA00022475"/>
    </source>
</evidence>
<keyword evidence="5 7" id="KW-1133">Transmembrane helix</keyword>
<keyword evidence="9" id="KW-0969">Cilium</keyword>
<dbReference type="InterPro" id="IPR006665">
    <property type="entry name" value="OmpA-like"/>
</dbReference>
<evidence type="ECO:0000256" key="5">
    <source>
        <dbReference type="ARBA" id="ARBA00022989"/>
    </source>
</evidence>
<keyword evidence="6 7" id="KW-0472">Membrane</keyword>
<evidence type="ECO:0000256" key="7">
    <source>
        <dbReference type="SAM" id="Phobius"/>
    </source>
</evidence>
<gene>
    <name evidence="9" type="ORF">MNBD_NITROSPIRAE03-714</name>
</gene>
<accession>A0A3B1CI83</accession>